<keyword evidence="5 7" id="KW-1133">Transmembrane helix</keyword>
<feature type="transmembrane region" description="Helical" evidence="7">
    <location>
        <begin position="327"/>
        <end position="344"/>
    </location>
</feature>
<comment type="subcellular location">
    <subcellularLocation>
        <location evidence="1">Cell membrane</location>
        <topology evidence="1">Multi-pass membrane protein</topology>
    </subcellularLocation>
</comment>
<feature type="transmembrane region" description="Helical" evidence="7">
    <location>
        <begin position="127"/>
        <end position="146"/>
    </location>
</feature>
<dbReference type="EMBL" id="JBHTBH010000001">
    <property type="protein sequence ID" value="MFC7326852.1"/>
    <property type="molecule type" value="Genomic_DNA"/>
</dbReference>
<feature type="domain" description="EccD-like transmembrane" evidence="8">
    <location>
        <begin position="125"/>
        <end position="465"/>
    </location>
</feature>
<dbReference type="RefSeq" id="WP_379868798.1">
    <property type="nucleotide sequence ID" value="NZ_JBHTBH010000001.1"/>
</dbReference>
<feature type="transmembrane region" description="Helical" evidence="7">
    <location>
        <begin position="443"/>
        <end position="465"/>
    </location>
</feature>
<keyword evidence="3" id="KW-1003">Cell membrane</keyword>
<proteinExistence type="inferred from homology"/>
<name>A0ABW2KCS9_9ACTN</name>
<keyword evidence="4 7" id="KW-0812">Transmembrane</keyword>
<feature type="transmembrane region" description="Helical" evidence="7">
    <location>
        <begin position="402"/>
        <end position="422"/>
    </location>
</feature>
<dbReference type="InterPro" id="IPR006707">
    <property type="entry name" value="T7SS_EccD"/>
</dbReference>
<feature type="transmembrane region" description="Helical" evidence="7">
    <location>
        <begin position="350"/>
        <end position="365"/>
    </location>
</feature>
<accession>A0ABW2KCS9</accession>
<evidence type="ECO:0000259" key="8">
    <source>
        <dbReference type="Pfam" id="PF19053"/>
    </source>
</evidence>
<evidence type="ECO:0000256" key="7">
    <source>
        <dbReference type="SAM" id="Phobius"/>
    </source>
</evidence>
<dbReference type="InterPro" id="IPR024962">
    <property type="entry name" value="YukD-like"/>
</dbReference>
<dbReference type="Pfam" id="PF08817">
    <property type="entry name" value="YukD"/>
    <property type="match status" value="1"/>
</dbReference>
<feature type="transmembrane region" description="Helical" evidence="7">
    <location>
        <begin position="237"/>
        <end position="256"/>
    </location>
</feature>
<feature type="transmembrane region" description="Helical" evidence="7">
    <location>
        <begin position="179"/>
        <end position="199"/>
    </location>
</feature>
<comment type="caution">
    <text evidence="9">The sequence shown here is derived from an EMBL/GenBank/DDBJ whole genome shotgun (WGS) entry which is preliminary data.</text>
</comment>
<feature type="transmembrane region" description="Helical" evidence="7">
    <location>
        <begin position="211"/>
        <end position="230"/>
    </location>
</feature>
<evidence type="ECO:0000256" key="2">
    <source>
        <dbReference type="ARBA" id="ARBA00006162"/>
    </source>
</evidence>
<evidence type="ECO:0000256" key="4">
    <source>
        <dbReference type="ARBA" id="ARBA00022692"/>
    </source>
</evidence>
<comment type="similarity">
    <text evidence="2">Belongs to the EccD/Snm4 family.</text>
</comment>
<dbReference type="NCBIfam" id="TIGR03920">
    <property type="entry name" value="T7SS_EccD"/>
    <property type="match status" value="1"/>
</dbReference>
<reference evidence="10" key="1">
    <citation type="journal article" date="2019" name="Int. J. Syst. Evol. Microbiol.">
        <title>The Global Catalogue of Microorganisms (GCM) 10K type strain sequencing project: providing services to taxonomists for standard genome sequencing and annotation.</title>
        <authorList>
            <consortium name="The Broad Institute Genomics Platform"/>
            <consortium name="The Broad Institute Genome Sequencing Center for Infectious Disease"/>
            <person name="Wu L."/>
            <person name="Ma J."/>
        </authorList>
    </citation>
    <scope>NUCLEOTIDE SEQUENCE [LARGE SCALE GENOMIC DNA]</scope>
    <source>
        <strain evidence="10">CGMCC 4.7382</strain>
    </source>
</reference>
<feature type="transmembrane region" description="Helical" evidence="7">
    <location>
        <begin position="152"/>
        <end position="172"/>
    </location>
</feature>
<dbReference type="Pfam" id="PF19053">
    <property type="entry name" value="EccD"/>
    <property type="match status" value="1"/>
</dbReference>
<feature type="transmembrane region" description="Helical" evidence="7">
    <location>
        <begin position="377"/>
        <end position="396"/>
    </location>
</feature>
<dbReference type="PIRSF" id="PIRSF017804">
    <property type="entry name" value="Secretion_EccD1"/>
    <property type="match status" value="1"/>
</dbReference>
<organism evidence="9 10">
    <name type="scientific">Marinactinospora rubrisoli</name>
    <dbReference type="NCBI Taxonomy" id="2715399"/>
    <lineage>
        <taxon>Bacteria</taxon>
        <taxon>Bacillati</taxon>
        <taxon>Actinomycetota</taxon>
        <taxon>Actinomycetes</taxon>
        <taxon>Streptosporangiales</taxon>
        <taxon>Nocardiopsidaceae</taxon>
        <taxon>Marinactinospora</taxon>
    </lineage>
</organism>
<evidence type="ECO:0000256" key="6">
    <source>
        <dbReference type="ARBA" id="ARBA00023136"/>
    </source>
</evidence>
<sequence>MSDSSTATELCRLVIRAPSRTFEIAAPSDVPIAELLPTFVLYAEGDEGEDLDESGLEHDGWVLQQLGDDPLDEDETISSLGLCHGETLYLRPRRDQLPPIHFDDLVDGVANGMAERPDRWRPAFTRMLLQGLGLGVLLLGLGVLVLGGTGGLTALIGASSAVLMLLAAWAASRAMGDPLAATGLAGAAILYMALAGAAMPAGEPGTSLLGARILAGSMAGAGATVLGLAAVAGSVPFFLGALVVQIFGVLFAVSLMFLPSATLAGCAGLVGMLALLLSTFSPQLAFRISGMRLPPLPANPKQLQEAIDPYPARDVLDRTRLADGYQSALLASTGVVLGGCLVLLARTPGWVSVTLCIVFALVMLLQTRGLASAWQRMYMVVPPCVGLTTLLLFSVWDVGVLARLLTLLGLYAVTTSLALVSWTLPGRRPLPHWGRAAEIIQTLLAVALLSLVLANLGVFTALRGIGG</sequence>
<evidence type="ECO:0000256" key="1">
    <source>
        <dbReference type="ARBA" id="ARBA00004651"/>
    </source>
</evidence>
<keyword evidence="10" id="KW-1185">Reference proteome</keyword>
<keyword evidence="6 7" id="KW-0472">Membrane</keyword>
<evidence type="ECO:0000256" key="5">
    <source>
        <dbReference type="ARBA" id="ARBA00022989"/>
    </source>
</evidence>
<protein>
    <submittedName>
        <fullName evidence="9">Type VII secretion integral membrane protein EccD</fullName>
    </submittedName>
</protein>
<dbReference type="Proteomes" id="UP001596540">
    <property type="component" value="Unassembled WGS sequence"/>
</dbReference>
<dbReference type="Gene3D" id="3.10.20.90">
    <property type="entry name" value="Phosphatidylinositol 3-kinase Catalytic Subunit, Chain A, domain 1"/>
    <property type="match status" value="1"/>
</dbReference>
<evidence type="ECO:0000313" key="9">
    <source>
        <dbReference type="EMBL" id="MFC7326852.1"/>
    </source>
</evidence>
<feature type="transmembrane region" description="Helical" evidence="7">
    <location>
        <begin position="262"/>
        <end position="286"/>
    </location>
</feature>
<evidence type="ECO:0000256" key="3">
    <source>
        <dbReference type="ARBA" id="ARBA00022475"/>
    </source>
</evidence>
<gene>
    <name evidence="9" type="primary">eccD</name>
    <name evidence="9" type="ORF">ACFQRF_03770</name>
</gene>
<evidence type="ECO:0000313" key="10">
    <source>
        <dbReference type="Proteomes" id="UP001596540"/>
    </source>
</evidence>
<dbReference type="InterPro" id="IPR044049">
    <property type="entry name" value="EccD_transm"/>
</dbReference>